<dbReference type="OrthoDB" id="11317at10239"/>
<dbReference type="EMBL" id="AP017924">
    <property type="protein sequence ID" value="BAW19066.1"/>
    <property type="molecule type" value="Genomic_DNA"/>
</dbReference>
<dbReference type="Proteomes" id="UP000222831">
    <property type="component" value="Segment"/>
</dbReference>
<dbReference type="GeneID" id="40074487"/>
<dbReference type="RefSeq" id="YP_009598785.1">
    <property type="nucleotide sequence ID" value="NC_041911.1"/>
</dbReference>
<reference evidence="2 3" key="1">
    <citation type="submission" date="2016-12" db="EMBL/GenBank/DDBJ databases">
        <title>Characterization of two jumbo phages RP12 and RP31 infecting the phytopathogen Ralstonia solanacearum.</title>
        <authorList>
            <person name="Kawasaki T."/>
            <person name="Yoshikawa G."/>
            <person name="Ogata H."/>
            <person name="Yamada T."/>
        </authorList>
    </citation>
    <scope>NUCLEOTIDE SEQUENCE [LARGE SCALE GENOMIC DNA]</scope>
    <source>
        <strain evidence="2 3">RP12</strain>
    </source>
</reference>
<evidence type="ECO:0000313" key="2">
    <source>
        <dbReference type="EMBL" id="BAW19066.1"/>
    </source>
</evidence>
<keyword evidence="3" id="KW-1185">Reference proteome</keyword>
<dbReference type="KEGG" id="vg:40074487"/>
<accession>A0A1L7N0S5</accession>
<feature type="compositionally biased region" description="Basic residues" evidence="1">
    <location>
        <begin position="70"/>
        <end position="79"/>
    </location>
</feature>
<feature type="region of interest" description="Disordered" evidence="1">
    <location>
        <begin position="70"/>
        <end position="92"/>
    </location>
</feature>
<sequence length="558" mass="63609">MHPDLVKFIEDRSPKINMDLAGGLARVHMKHVCAYVDEVLRSAAHGFPDGLTYDTYRICDPFEEYRASLKPRNKKRKVKTPPGQKNTGSKTYDTSRTDFFLMELSFSFQGKPLQKRPIYLPFVGQGGSIYISGTKWFISPVLADRVISVGTEQIFVRLLRDRLTFSRLGAWFKKNGQVTRTDLVHSRIYHQRKDKDKQATNNAFTSMPHYLFCKYGFAGTLEKYLGITPMVGNHLDQELDPNEWDIYTTQGIPPKGMTRRKKYIDWRAPEIQVAIKKSDDSPAVLPYIAALFYVADYFPRQITPNLVNSPDGWIAPMGYMLFSENNNRGKIEEAVRKHLSSLDDYADSMVIDNMAEIGLQINDIYDFFAIIADKFSLWVSNNQDKVNSMYNKELSVLYFVLFDVTKAIFNLFFALKANSRKELTERDIEKHMKENLKPGMCYQLGKSHGEVASISYSGDNMAFKATSTLTPQTATSKMVKKAGDRGTANDPSRRLHPSIAEVAAISCMPKSDPDGRSKINHYMLLDDTRTGIMRNPKFENLLDMIAQFELTTRAVLQQ</sequence>
<feature type="compositionally biased region" description="Polar residues" evidence="1">
    <location>
        <begin position="83"/>
        <end position="92"/>
    </location>
</feature>
<organism evidence="2 3">
    <name type="scientific">Ralstonia phage RP12</name>
    <dbReference type="NCBI Taxonomy" id="1923889"/>
    <lineage>
        <taxon>Viruses</taxon>
        <taxon>Duplodnaviria</taxon>
        <taxon>Heunggongvirae</taxon>
        <taxon>Uroviricota</taxon>
        <taxon>Caudoviricetes</taxon>
        <taxon>Chimalliviridae</taxon>
        <taxon>Ripduovirus</taxon>
        <taxon>Ripduovirus RP12</taxon>
    </lineage>
</organism>
<proteinExistence type="predicted"/>
<evidence type="ECO:0000256" key="1">
    <source>
        <dbReference type="SAM" id="MobiDB-lite"/>
    </source>
</evidence>
<evidence type="ECO:0000313" key="3">
    <source>
        <dbReference type="Proteomes" id="UP000222831"/>
    </source>
</evidence>
<protein>
    <submittedName>
        <fullName evidence="2">Putative RNA polymerase beta subunit</fullName>
    </submittedName>
</protein>
<name>A0A1L7N0S5_9CAUD</name>